<sequence>MESKACSSCARARRRCGRQRPDCARCRTRGISCHYPPSKPPRFIPLVDDAPGTVAVKRPSFELLIPSLAVPPSLENGWFASPESWTIDAPPSDLVLATTNRISSVDLDRLLKTVLGWLVQWVEEGSNPFIYRELYRHRFPQCIQDAYLSLSSYLHSTASNKQMIFRIIEHRVLQLVAQGVPSQGLASGGGSDDTATFDALEHLARVQSLLVYQCIGLYDGNIRLRHLAEQHIPVLESWLFQLVSQASQTTCSGESLISAPSEQIAAPTSIPCDNLLWYSWILAESTRRTWLITSGIQGLYKLIRDGTASCMGGTIFTSRRGFWEAPSALAWEKQCCELYTGLVRLTEVDKMFAMVPRAEINDFAKVILECTFGLEQTERWGV</sequence>
<evidence type="ECO:0000259" key="6">
    <source>
        <dbReference type="PROSITE" id="PS50048"/>
    </source>
</evidence>
<keyword evidence="1" id="KW-0479">Metal-binding</keyword>
<keyword evidence="8" id="KW-1185">Reference proteome</keyword>
<keyword evidence="5" id="KW-0539">Nucleus</keyword>
<dbReference type="Proteomes" id="UP000800039">
    <property type="component" value="Unassembled WGS sequence"/>
</dbReference>
<dbReference type="Gene3D" id="4.10.240.10">
    <property type="entry name" value="Zn(2)-C6 fungal-type DNA-binding domain"/>
    <property type="match status" value="1"/>
</dbReference>
<dbReference type="PROSITE" id="PS50048">
    <property type="entry name" value="ZN2_CY6_FUNGAL_2"/>
    <property type="match status" value="1"/>
</dbReference>
<dbReference type="GeneID" id="63846280"/>
<dbReference type="GO" id="GO:0008270">
    <property type="term" value="F:zinc ion binding"/>
    <property type="evidence" value="ECO:0007669"/>
    <property type="project" value="InterPro"/>
</dbReference>
<evidence type="ECO:0000256" key="5">
    <source>
        <dbReference type="ARBA" id="ARBA00023242"/>
    </source>
</evidence>
<dbReference type="InterPro" id="IPR036864">
    <property type="entry name" value="Zn2-C6_fun-type_DNA-bd_sf"/>
</dbReference>
<evidence type="ECO:0000256" key="2">
    <source>
        <dbReference type="ARBA" id="ARBA00022833"/>
    </source>
</evidence>
<dbReference type="GO" id="GO:0000981">
    <property type="term" value="F:DNA-binding transcription factor activity, RNA polymerase II-specific"/>
    <property type="evidence" value="ECO:0007669"/>
    <property type="project" value="InterPro"/>
</dbReference>
<accession>A0A9P4GF55</accession>
<gene>
    <name evidence="7" type="ORF">K460DRAFT_288156</name>
</gene>
<evidence type="ECO:0000313" key="7">
    <source>
        <dbReference type="EMBL" id="KAF1844425.1"/>
    </source>
</evidence>
<dbReference type="PROSITE" id="PS00463">
    <property type="entry name" value="ZN2_CY6_FUNGAL_1"/>
    <property type="match status" value="1"/>
</dbReference>
<dbReference type="RefSeq" id="XP_040786988.1">
    <property type="nucleotide sequence ID" value="XM_040929028.1"/>
</dbReference>
<keyword evidence="3" id="KW-0805">Transcription regulation</keyword>
<dbReference type="OrthoDB" id="5355161at2759"/>
<dbReference type="PANTHER" id="PTHR47660">
    <property type="entry name" value="TRANSCRIPTION FACTOR WITH C2H2 AND ZN(2)-CYS(6) DNA BINDING DOMAIN (EUROFUNG)-RELATED-RELATED"/>
    <property type="match status" value="1"/>
</dbReference>
<dbReference type="Pfam" id="PF00172">
    <property type="entry name" value="Zn_clus"/>
    <property type="match status" value="1"/>
</dbReference>
<feature type="domain" description="Zn(2)-C6 fungal-type" evidence="6">
    <location>
        <begin position="5"/>
        <end position="35"/>
    </location>
</feature>
<name>A0A9P4GF55_9PLEO</name>
<proteinExistence type="predicted"/>
<comment type="caution">
    <text evidence="7">The sequence shown here is derived from an EMBL/GenBank/DDBJ whole genome shotgun (WGS) entry which is preliminary data.</text>
</comment>
<dbReference type="SMART" id="SM00066">
    <property type="entry name" value="GAL4"/>
    <property type="match status" value="1"/>
</dbReference>
<dbReference type="EMBL" id="ML976617">
    <property type="protein sequence ID" value="KAF1844425.1"/>
    <property type="molecule type" value="Genomic_DNA"/>
</dbReference>
<reference evidence="7" key="1">
    <citation type="submission" date="2020-01" db="EMBL/GenBank/DDBJ databases">
        <authorList>
            <consortium name="DOE Joint Genome Institute"/>
            <person name="Haridas S."/>
            <person name="Albert R."/>
            <person name="Binder M."/>
            <person name="Bloem J."/>
            <person name="Labutti K."/>
            <person name="Salamov A."/>
            <person name="Andreopoulos B."/>
            <person name="Baker S.E."/>
            <person name="Barry K."/>
            <person name="Bills G."/>
            <person name="Bluhm B.H."/>
            <person name="Cannon C."/>
            <person name="Castanera R."/>
            <person name="Culley D.E."/>
            <person name="Daum C."/>
            <person name="Ezra D."/>
            <person name="Gonzalez J.B."/>
            <person name="Henrissat B."/>
            <person name="Kuo A."/>
            <person name="Liang C."/>
            <person name="Lipzen A."/>
            <person name="Lutzoni F."/>
            <person name="Magnuson J."/>
            <person name="Mondo S."/>
            <person name="Nolan M."/>
            <person name="Ohm R."/>
            <person name="Pangilinan J."/>
            <person name="Park H.-J."/>
            <person name="Ramirez L."/>
            <person name="Alfaro M."/>
            <person name="Sun H."/>
            <person name="Tritt A."/>
            <person name="Yoshinaga Y."/>
            <person name="Zwiers L.-H."/>
            <person name="Turgeon B.G."/>
            <person name="Goodwin S.B."/>
            <person name="Spatafora J.W."/>
            <person name="Crous P.W."/>
            <person name="Grigoriev I.V."/>
        </authorList>
    </citation>
    <scope>NUCLEOTIDE SEQUENCE</scope>
    <source>
        <strain evidence="7">CBS 394.84</strain>
    </source>
</reference>
<dbReference type="SUPFAM" id="SSF57701">
    <property type="entry name" value="Zn2/Cys6 DNA-binding domain"/>
    <property type="match status" value="1"/>
</dbReference>
<evidence type="ECO:0000256" key="1">
    <source>
        <dbReference type="ARBA" id="ARBA00022723"/>
    </source>
</evidence>
<evidence type="ECO:0000256" key="3">
    <source>
        <dbReference type="ARBA" id="ARBA00023015"/>
    </source>
</evidence>
<protein>
    <recommendedName>
        <fullName evidence="6">Zn(2)-C6 fungal-type domain-containing protein</fullName>
    </recommendedName>
</protein>
<evidence type="ECO:0000313" key="8">
    <source>
        <dbReference type="Proteomes" id="UP000800039"/>
    </source>
</evidence>
<dbReference type="AlphaFoldDB" id="A0A9P4GF55"/>
<keyword evidence="4" id="KW-0804">Transcription</keyword>
<keyword evidence="2" id="KW-0862">Zinc</keyword>
<organism evidence="7 8">
    <name type="scientific">Cucurbitaria berberidis CBS 394.84</name>
    <dbReference type="NCBI Taxonomy" id="1168544"/>
    <lineage>
        <taxon>Eukaryota</taxon>
        <taxon>Fungi</taxon>
        <taxon>Dikarya</taxon>
        <taxon>Ascomycota</taxon>
        <taxon>Pezizomycotina</taxon>
        <taxon>Dothideomycetes</taxon>
        <taxon>Pleosporomycetidae</taxon>
        <taxon>Pleosporales</taxon>
        <taxon>Pleosporineae</taxon>
        <taxon>Cucurbitariaceae</taxon>
        <taxon>Cucurbitaria</taxon>
    </lineage>
</organism>
<evidence type="ECO:0000256" key="4">
    <source>
        <dbReference type="ARBA" id="ARBA00023163"/>
    </source>
</evidence>
<dbReference type="InterPro" id="IPR001138">
    <property type="entry name" value="Zn2Cys6_DnaBD"/>
</dbReference>